<dbReference type="PROSITE" id="PS00747">
    <property type="entry name" value="GLUTR"/>
    <property type="match status" value="1"/>
</dbReference>
<keyword evidence="5 8" id="KW-0560">Oxidoreductase</keyword>
<dbReference type="GO" id="GO:0019353">
    <property type="term" value="P:protoporphyrinogen IX biosynthetic process from glutamate"/>
    <property type="evidence" value="ECO:0007669"/>
    <property type="project" value="TreeGrafter"/>
</dbReference>
<dbReference type="InterPro" id="IPR036291">
    <property type="entry name" value="NAD(P)-bd_dom_sf"/>
</dbReference>
<feature type="site" description="Important for activity" evidence="8 12">
    <location>
        <position position="100"/>
    </location>
</feature>
<dbReference type="HAMAP" id="MF_00087">
    <property type="entry name" value="Glu_tRNA_reductase"/>
    <property type="match status" value="1"/>
</dbReference>
<dbReference type="InterPro" id="IPR000343">
    <property type="entry name" value="4pyrrol_synth_GluRdtase"/>
</dbReference>
<dbReference type="AlphaFoldDB" id="A0A517NPD6"/>
<dbReference type="NCBIfam" id="TIGR01035">
    <property type="entry name" value="hemA"/>
    <property type="match status" value="1"/>
</dbReference>
<evidence type="ECO:0000256" key="2">
    <source>
        <dbReference type="ARBA" id="ARBA00005916"/>
    </source>
</evidence>
<comment type="similarity">
    <text evidence="2 8 13">Belongs to the glutamyl-tRNA reductase family.</text>
</comment>
<evidence type="ECO:0000256" key="10">
    <source>
        <dbReference type="PIRSR" id="PIRSR000445-2"/>
    </source>
</evidence>
<evidence type="ECO:0000256" key="5">
    <source>
        <dbReference type="ARBA" id="ARBA00023002"/>
    </source>
</evidence>
<comment type="miscellaneous">
    <text evidence="8">During catalysis, the active site Cys acts as a nucleophile attacking the alpha-carbonyl group of tRNA-bound glutamate with the formation of a thioester intermediate between enzyme and glutamate, and the concomitant release of tRNA(Glu). The thioester intermediate is finally reduced by direct hydride transfer from NADPH, to form the product GSA.</text>
</comment>
<dbReference type="OrthoDB" id="110209at2"/>
<evidence type="ECO:0000256" key="7">
    <source>
        <dbReference type="ARBA" id="ARBA00047464"/>
    </source>
</evidence>
<dbReference type="EC" id="1.2.1.70" evidence="3 8"/>
<feature type="domain" description="Quinate/shikimate 5-dehydrogenase/glutamyl-tRNA reductase" evidence="15">
    <location>
        <begin position="175"/>
        <end position="307"/>
    </location>
</feature>
<dbReference type="GO" id="GO:0050661">
    <property type="term" value="F:NADP binding"/>
    <property type="evidence" value="ECO:0007669"/>
    <property type="project" value="InterPro"/>
</dbReference>
<dbReference type="InterPro" id="IPR036453">
    <property type="entry name" value="GluRdtase_dimer_dom_sf"/>
</dbReference>
<proteinExistence type="inferred from homology"/>
<dbReference type="RefSeq" id="WP_145416438.1">
    <property type="nucleotide sequence ID" value="NZ_CP036526.1"/>
</dbReference>
<evidence type="ECO:0000256" key="13">
    <source>
        <dbReference type="RuleBase" id="RU000584"/>
    </source>
</evidence>
<organism evidence="17 18">
    <name type="scientific">Stieleria marina</name>
    <dbReference type="NCBI Taxonomy" id="1930275"/>
    <lineage>
        <taxon>Bacteria</taxon>
        <taxon>Pseudomonadati</taxon>
        <taxon>Planctomycetota</taxon>
        <taxon>Planctomycetia</taxon>
        <taxon>Pirellulales</taxon>
        <taxon>Pirellulaceae</taxon>
        <taxon>Stieleria</taxon>
    </lineage>
</organism>
<dbReference type="PANTHER" id="PTHR43013:SF1">
    <property type="entry name" value="GLUTAMYL-TRNA REDUCTASE"/>
    <property type="match status" value="1"/>
</dbReference>
<dbReference type="SUPFAM" id="SSF69742">
    <property type="entry name" value="Glutamyl tRNA-reductase catalytic, N-terminal domain"/>
    <property type="match status" value="1"/>
</dbReference>
<evidence type="ECO:0000259" key="14">
    <source>
        <dbReference type="Pfam" id="PF00745"/>
    </source>
</evidence>
<dbReference type="UniPathway" id="UPA00251">
    <property type="reaction ID" value="UER00316"/>
</dbReference>
<evidence type="ECO:0000256" key="11">
    <source>
        <dbReference type="PIRSR" id="PIRSR000445-3"/>
    </source>
</evidence>
<name>A0A517NPD6_9BACT</name>
<dbReference type="SUPFAM" id="SSF69075">
    <property type="entry name" value="Glutamyl tRNA-reductase dimerization domain"/>
    <property type="match status" value="1"/>
</dbReference>
<comment type="domain">
    <text evidence="8">Possesses an unusual extended V-shaped dimeric structure with each monomer consisting of three distinct domains arranged along a curved 'spinal' alpha-helix. The N-terminal catalytic domain specifically recognizes the glutamate moiety of the substrate. The second domain is the NADPH-binding domain, and the third C-terminal domain is responsible for dimerization.</text>
</comment>
<dbReference type="GO" id="GO:0008883">
    <property type="term" value="F:glutamyl-tRNA reductase activity"/>
    <property type="evidence" value="ECO:0007669"/>
    <property type="project" value="UniProtKB-UniRule"/>
</dbReference>
<dbReference type="InterPro" id="IPR015895">
    <property type="entry name" value="4pyrrol_synth_GluRdtase_N"/>
</dbReference>
<comment type="function">
    <text evidence="8">Catalyzes the NADPH-dependent reduction of glutamyl-tRNA(Glu) to glutamate 1-semialdehyde (GSA).</text>
</comment>
<feature type="binding site" evidence="8 10">
    <location>
        <begin position="115"/>
        <end position="117"/>
    </location>
    <ligand>
        <name>substrate</name>
    </ligand>
</feature>
<feature type="binding site" evidence="8 10">
    <location>
        <position position="110"/>
    </location>
    <ligand>
        <name>substrate</name>
    </ligand>
</feature>
<comment type="pathway">
    <text evidence="1 8 13">Porphyrin-containing compound metabolism; protoporphyrin-IX biosynthesis; 5-aminolevulinate from L-glutamyl-tRNA(Glu): step 1/2.</text>
</comment>
<dbReference type="Pfam" id="PF05201">
    <property type="entry name" value="GlutR_N"/>
    <property type="match status" value="1"/>
</dbReference>
<protein>
    <recommendedName>
        <fullName evidence="3 8">Glutamyl-tRNA reductase</fullName>
        <shortName evidence="8">GluTR</shortName>
        <ecNumber evidence="3 8">1.2.1.70</ecNumber>
    </recommendedName>
</protein>
<keyword evidence="6 8" id="KW-0627">Porphyrin biosynthesis</keyword>
<feature type="domain" description="Tetrapyrrole biosynthesis glutamyl-tRNA reductase dimerisation" evidence="14">
    <location>
        <begin position="322"/>
        <end position="423"/>
    </location>
</feature>
<comment type="catalytic activity">
    <reaction evidence="7 8 13">
        <text>(S)-4-amino-5-oxopentanoate + tRNA(Glu) + NADP(+) = L-glutamyl-tRNA(Glu) + NADPH + H(+)</text>
        <dbReference type="Rhea" id="RHEA:12344"/>
        <dbReference type="Rhea" id="RHEA-COMP:9663"/>
        <dbReference type="Rhea" id="RHEA-COMP:9680"/>
        <dbReference type="ChEBI" id="CHEBI:15378"/>
        <dbReference type="ChEBI" id="CHEBI:57501"/>
        <dbReference type="ChEBI" id="CHEBI:57783"/>
        <dbReference type="ChEBI" id="CHEBI:58349"/>
        <dbReference type="ChEBI" id="CHEBI:78442"/>
        <dbReference type="ChEBI" id="CHEBI:78520"/>
        <dbReference type="EC" id="1.2.1.70"/>
    </reaction>
</comment>
<dbReference type="CDD" id="cd05213">
    <property type="entry name" value="NAD_bind_Glutamyl_tRNA_reduct"/>
    <property type="match status" value="1"/>
</dbReference>
<feature type="domain" description="Glutamyl-tRNA reductase N-terminal" evidence="16">
    <location>
        <begin position="6"/>
        <end position="157"/>
    </location>
</feature>
<feature type="binding site" evidence="8 10">
    <location>
        <position position="121"/>
    </location>
    <ligand>
        <name>substrate</name>
    </ligand>
</feature>
<comment type="subunit">
    <text evidence="8">Homodimer.</text>
</comment>
<feature type="binding site" evidence="8 10">
    <location>
        <begin position="49"/>
        <end position="52"/>
    </location>
    <ligand>
        <name>substrate</name>
    </ligand>
</feature>
<dbReference type="Gene3D" id="3.30.460.30">
    <property type="entry name" value="Glutamyl-tRNA reductase, N-terminal domain"/>
    <property type="match status" value="1"/>
</dbReference>
<dbReference type="InterPro" id="IPR006151">
    <property type="entry name" value="Shikm_DH/Glu-tRNA_Rdtase"/>
</dbReference>
<evidence type="ECO:0000256" key="8">
    <source>
        <dbReference type="HAMAP-Rule" id="MF_00087"/>
    </source>
</evidence>
<dbReference type="Proteomes" id="UP000319817">
    <property type="component" value="Chromosome"/>
</dbReference>
<dbReference type="InterPro" id="IPR018214">
    <property type="entry name" value="GluRdtase_CS"/>
</dbReference>
<dbReference type="InterPro" id="IPR036343">
    <property type="entry name" value="GluRdtase_N_sf"/>
</dbReference>
<evidence type="ECO:0000256" key="1">
    <source>
        <dbReference type="ARBA" id="ARBA00005059"/>
    </source>
</evidence>
<feature type="active site" description="Nucleophile" evidence="8 9">
    <location>
        <position position="50"/>
    </location>
</feature>
<dbReference type="PIRSF" id="PIRSF000445">
    <property type="entry name" value="4pyrrol_synth_GluRdtase"/>
    <property type="match status" value="1"/>
</dbReference>
<dbReference type="PANTHER" id="PTHR43013">
    <property type="entry name" value="GLUTAMYL-TRNA REDUCTASE"/>
    <property type="match status" value="1"/>
</dbReference>
<sequence length="426" mass="47890">MTLQMIGCSYHDTEVEFRERVSFSADQIQKTLGDFRDRFPRSELVLLSTCNRVELYTSSSDNTELDHESVAQFIAEQHSLSPSEVIDQMIYLSGSDAVKHLFTVASSLDSMVLGESQILSQVKQAYEQACDLGSAGALTHSVFQAANRAAKRVQSETAIHRRRVSVPSVAIGEIVPEVFDSLKNKQVVICGAGEMGEETLRYLQQAGAKNICVINRSRQRADNLAQNFGIESDDWGNLHQRIVQSDLLIGTTSATEPILTQADFEPLHLQRKNRLMLILDLAVPRDFDASIGDLPSVYLYQIDDLQAACERNRRERQKEWPKALQIIEDETAKFIKDLNHRATGPIVRRLREQAQELKQDELQRLVSKLNSSNVDPAVAKEIEKSFDRLINKLLHPPLASLRDDAAEGHERGLLEAIRLLFKLGDD</sequence>
<evidence type="ECO:0000259" key="15">
    <source>
        <dbReference type="Pfam" id="PF01488"/>
    </source>
</evidence>
<evidence type="ECO:0000256" key="9">
    <source>
        <dbReference type="PIRSR" id="PIRSR000445-1"/>
    </source>
</evidence>
<evidence type="ECO:0000259" key="16">
    <source>
        <dbReference type="Pfam" id="PF05201"/>
    </source>
</evidence>
<evidence type="ECO:0000313" key="18">
    <source>
        <dbReference type="Proteomes" id="UP000319817"/>
    </source>
</evidence>
<dbReference type="Pfam" id="PF00745">
    <property type="entry name" value="GlutR_dimer"/>
    <property type="match status" value="1"/>
</dbReference>
<evidence type="ECO:0000256" key="6">
    <source>
        <dbReference type="ARBA" id="ARBA00023244"/>
    </source>
</evidence>
<keyword evidence="18" id="KW-1185">Reference proteome</keyword>
<dbReference type="InterPro" id="IPR015896">
    <property type="entry name" value="4pyrrol_synth_GluRdtase_dimer"/>
</dbReference>
<dbReference type="Pfam" id="PF01488">
    <property type="entry name" value="Shikimate_DH"/>
    <property type="match status" value="1"/>
</dbReference>
<evidence type="ECO:0000313" key="17">
    <source>
        <dbReference type="EMBL" id="QDT08984.1"/>
    </source>
</evidence>
<feature type="binding site" evidence="8 11">
    <location>
        <begin position="191"/>
        <end position="196"/>
    </location>
    <ligand>
        <name>NADP(+)</name>
        <dbReference type="ChEBI" id="CHEBI:58349"/>
    </ligand>
</feature>
<accession>A0A517NPD6</accession>
<dbReference type="EMBL" id="CP036526">
    <property type="protein sequence ID" value="QDT08984.1"/>
    <property type="molecule type" value="Genomic_DNA"/>
</dbReference>
<evidence type="ECO:0000256" key="4">
    <source>
        <dbReference type="ARBA" id="ARBA00022857"/>
    </source>
</evidence>
<dbReference type="Gene3D" id="3.40.50.720">
    <property type="entry name" value="NAD(P)-binding Rossmann-like Domain"/>
    <property type="match status" value="1"/>
</dbReference>
<evidence type="ECO:0000256" key="3">
    <source>
        <dbReference type="ARBA" id="ARBA00012970"/>
    </source>
</evidence>
<keyword evidence="4 8" id="KW-0521">NADP</keyword>
<reference evidence="17 18" key="1">
    <citation type="submission" date="2019-02" db="EMBL/GenBank/DDBJ databases">
        <title>Deep-cultivation of Planctomycetes and their phenomic and genomic characterization uncovers novel biology.</title>
        <authorList>
            <person name="Wiegand S."/>
            <person name="Jogler M."/>
            <person name="Boedeker C."/>
            <person name="Pinto D."/>
            <person name="Vollmers J."/>
            <person name="Rivas-Marin E."/>
            <person name="Kohn T."/>
            <person name="Peeters S.H."/>
            <person name="Heuer A."/>
            <person name="Rast P."/>
            <person name="Oberbeckmann S."/>
            <person name="Bunk B."/>
            <person name="Jeske O."/>
            <person name="Meyerdierks A."/>
            <person name="Storesund J.E."/>
            <person name="Kallscheuer N."/>
            <person name="Luecker S."/>
            <person name="Lage O.M."/>
            <person name="Pohl T."/>
            <person name="Merkel B.J."/>
            <person name="Hornburger P."/>
            <person name="Mueller R.-W."/>
            <person name="Bruemmer F."/>
            <person name="Labrenz M."/>
            <person name="Spormann A.M."/>
            <person name="Op den Camp H."/>
            <person name="Overmann J."/>
            <person name="Amann R."/>
            <person name="Jetten M.S.M."/>
            <person name="Mascher T."/>
            <person name="Medema M.H."/>
            <person name="Devos D.P."/>
            <person name="Kaster A.-K."/>
            <person name="Ovreas L."/>
            <person name="Rohde M."/>
            <person name="Galperin M.Y."/>
            <person name="Jogler C."/>
        </authorList>
    </citation>
    <scope>NUCLEOTIDE SEQUENCE [LARGE SCALE GENOMIC DNA]</scope>
    <source>
        <strain evidence="17 18">K23_9</strain>
    </source>
</reference>
<evidence type="ECO:0000256" key="12">
    <source>
        <dbReference type="PIRSR" id="PIRSR000445-4"/>
    </source>
</evidence>
<dbReference type="FunFam" id="3.30.460.30:FF:000001">
    <property type="entry name" value="Glutamyl-tRNA reductase"/>
    <property type="match status" value="1"/>
</dbReference>
<gene>
    <name evidence="8 17" type="primary">hemA</name>
    <name evidence="17" type="ORF">K239x_09270</name>
</gene>
<dbReference type="SUPFAM" id="SSF51735">
    <property type="entry name" value="NAD(P)-binding Rossmann-fold domains"/>
    <property type="match status" value="1"/>
</dbReference>